<keyword evidence="4" id="KW-0934">Plastid</keyword>
<proteinExistence type="inferred from homology"/>
<evidence type="ECO:0000259" key="9">
    <source>
        <dbReference type="Pfam" id="PF13966"/>
    </source>
</evidence>
<feature type="domain" description="Reverse transcriptase zinc-binding" evidence="9">
    <location>
        <begin position="72"/>
        <end position="113"/>
    </location>
</feature>
<accession>A0A803ME51</accession>
<dbReference type="Pfam" id="PF08241">
    <property type="entry name" value="Methyltransf_11"/>
    <property type="match status" value="1"/>
</dbReference>
<dbReference type="GO" id="GO:0010287">
    <property type="term" value="C:plastoglobule"/>
    <property type="evidence" value="ECO:0007669"/>
    <property type="project" value="UniProtKB-SubCell"/>
</dbReference>
<evidence type="ECO:0000259" key="8">
    <source>
        <dbReference type="Pfam" id="PF08241"/>
    </source>
</evidence>
<dbReference type="InterPro" id="IPR026960">
    <property type="entry name" value="RVT-Znf"/>
</dbReference>
<keyword evidence="2" id="KW-0150">Chloroplast</keyword>
<dbReference type="Pfam" id="PF13966">
    <property type="entry name" value="zf-RVT"/>
    <property type="match status" value="1"/>
</dbReference>
<evidence type="ECO:0000256" key="7">
    <source>
        <dbReference type="ARBA" id="ARBA00060463"/>
    </source>
</evidence>
<dbReference type="Gene3D" id="3.40.50.150">
    <property type="entry name" value="Vaccinia Virus protein VP39"/>
    <property type="match status" value="1"/>
</dbReference>
<dbReference type="Gramene" id="AUR62027744-RA">
    <property type="protein sequence ID" value="AUR62027744-RA:cds"/>
    <property type="gene ID" value="AUR62027744"/>
</dbReference>
<name>A0A803ME51_CHEQI</name>
<comment type="similarity">
    <text evidence="1">Belongs to the methyltransferase superfamily.</text>
</comment>
<dbReference type="GO" id="GO:0008757">
    <property type="term" value="F:S-adenosylmethionine-dependent methyltransferase activity"/>
    <property type="evidence" value="ECO:0007669"/>
    <property type="project" value="InterPro"/>
</dbReference>
<keyword evidence="3" id="KW-0489">Methyltransferase</keyword>
<evidence type="ECO:0000256" key="4">
    <source>
        <dbReference type="ARBA" id="ARBA00022640"/>
    </source>
</evidence>
<dbReference type="GO" id="GO:0032259">
    <property type="term" value="P:methylation"/>
    <property type="evidence" value="ECO:0007669"/>
    <property type="project" value="UniProtKB-KW"/>
</dbReference>
<organism evidence="10 11">
    <name type="scientific">Chenopodium quinoa</name>
    <name type="common">Quinoa</name>
    <dbReference type="NCBI Taxonomy" id="63459"/>
    <lineage>
        <taxon>Eukaryota</taxon>
        <taxon>Viridiplantae</taxon>
        <taxon>Streptophyta</taxon>
        <taxon>Embryophyta</taxon>
        <taxon>Tracheophyta</taxon>
        <taxon>Spermatophyta</taxon>
        <taxon>Magnoliopsida</taxon>
        <taxon>eudicotyledons</taxon>
        <taxon>Gunneridae</taxon>
        <taxon>Pentapetalae</taxon>
        <taxon>Caryophyllales</taxon>
        <taxon>Chenopodiaceae</taxon>
        <taxon>Chenopodioideae</taxon>
        <taxon>Atripliceae</taxon>
        <taxon>Chenopodium</taxon>
    </lineage>
</organism>
<dbReference type="AlphaFoldDB" id="A0A803ME51"/>
<protein>
    <recommendedName>
        <fullName evidence="12">Methyltransferase type 11 domain-containing protein</fullName>
    </recommendedName>
</protein>
<dbReference type="Proteomes" id="UP000596660">
    <property type="component" value="Unplaced"/>
</dbReference>
<evidence type="ECO:0000313" key="11">
    <source>
        <dbReference type="Proteomes" id="UP000596660"/>
    </source>
</evidence>
<dbReference type="OMA" id="RAVFIMF"/>
<dbReference type="CDD" id="cd02440">
    <property type="entry name" value="AdoMet_MTases"/>
    <property type="match status" value="1"/>
</dbReference>
<comment type="subcellular location">
    <subcellularLocation>
        <location evidence="7">Plastid</location>
        <location evidence="7">Chloroplast</location>
        <location evidence="7">Plastoglobule</location>
    </subcellularLocation>
</comment>
<dbReference type="SUPFAM" id="SSF53335">
    <property type="entry name" value="S-adenosyl-L-methionine-dependent methyltransferases"/>
    <property type="match status" value="1"/>
</dbReference>
<dbReference type="InterPro" id="IPR029063">
    <property type="entry name" value="SAM-dependent_MTases_sf"/>
</dbReference>
<evidence type="ECO:0000256" key="1">
    <source>
        <dbReference type="ARBA" id="ARBA00008361"/>
    </source>
</evidence>
<keyword evidence="6" id="KW-0809">Transit peptide</keyword>
<keyword evidence="11" id="KW-1185">Reference proteome</keyword>
<feature type="domain" description="Methyltransferase type 11" evidence="8">
    <location>
        <begin position="249"/>
        <end position="349"/>
    </location>
</feature>
<evidence type="ECO:0000256" key="6">
    <source>
        <dbReference type="ARBA" id="ARBA00022946"/>
    </source>
</evidence>
<dbReference type="FunFam" id="3.40.50.150:FF:000144">
    <property type="entry name" value="Putative methyltransferase, chloroplastic"/>
    <property type="match status" value="1"/>
</dbReference>
<reference evidence="10" key="2">
    <citation type="submission" date="2021-03" db="UniProtKB">
        <authorList>
            <consortium name="EnsemblPlants"/>
        </authorList>
    </citation>
    <scope>IDENTIFICATION</scope>
</reference>
<sequence length="416" mass="45801">MPMPCFLTVVAGKLGMGKTFWQGILIGSMTLSWDVDKVQQYFQVPDASAILSMEAPNVDESDFRYWSSTVSAVKSELLRRGVPIQDVSCALCGAQIEDLNHLFRECRVAKAAWRGGCLDIHSQELVTTDQKSDTNESILGCPICYEPLTWSGDSTLSVDTAQGTTLYCNTSKKTYYANGPIFNLTASSGAKDYVESMPLVTEFFSTPAMSFLYERGWRQNFGLGGYPGPDREFEMAKEYFKPVFGGNIVDASCGSGLFSRLFAKSGLFSRVVALDYSEAMLQQCYEFVKEDPGFPKEKLLLVRADISRLPFVSGSIDAVHAGAALHCWPSPSSAVAEISRILRPGGVFVATTTIADGPFSLVPFRSNFREYLQQISGSRVFLSERELEDLCTTCGLVDFRCTRNGLFVMISATKPN</sequence>
<evidence type="ECO:0008006" key="12">
    <source>
        <dbReference type="Google" id="ProtNLM"/>
    </source>
</evidence>
<dbReference type="InterPro" id="IPR013216">
    <property type="entry name" value="Methyltransf_11"/>
</dbReference>
<dbReference type="PANTHER" id="PTHR43591">
    <property type="entry name" value="METHYLTRANSFERASE"/>
    <property type="match status" value="1"/>
</dbReference>
<evidence type="ECO:0000256" key="3">
    <source>
        <dbReference type="ARBA" id="ARBA00022603"/>
    </source>
</evidence>
<evidence type="ECO:0000313" key="10">
    <source>
        <dbReference type="EnsemblPlants" id="AUR62027744-RA:cds"/>
    </source>
</evidence>
<reference evidence="10" key="1">
    <citation type="journal article" date="2017" name="Nature">
        <title>The genome of Chenopodium quinoa.</title>
        <authorList>
            <person name="Jarvis D.E."/>
            <person name="Ho Y.S."/>
            <person name="Lightfoot D.J."/>
            <person name="Schmoeckel S.M."/>
            <person name="Li B."/>
            <person name="Borm T.J.A."/>
            <person name="Ohyanagi H."/>
            <person name="Mineta K."/>
            <person name="Michell C.T."/>
            <person name="Saber N."/>
            <person name="Kharbatia N.M."/>
            <person name="Rupper R.R."/>
            <person name="Sharp A.R."/>
            <person name="Dally N."/>
            <person name="Boughton B.A."/>
            <person name="Woo Y.H."/>
            <person name="Gao G."/>
            <person name="Schijlen E.G.W.M."/>
            <person name="Guo X."/>
            <person name="Momin A.A."/>
            <person name="Negrao S."/>
            <person name="Al-Babili S."/>
            <person name="Gehring C."/>
            <person name="Roessner U."/>
            <person name="Jung C."/>
            <person name="Murphy K."/>
            <person name="Arold S.T."/>
            <person name="Gojobori T."/>
            <person name="van der Linden C.G."/>
            <person name="van Loo E.N."/>
            <person name="Jellen E.N."/>
            <person name="Maughan P.J."/>
            <person name="Tester M."/>
        </authorList>
    </citation>
    <scope>NUCLEOTIDE SEQUENCE [LARGE SCALE GENOMIC DNA]</scope>
    <source>
        <strain evidence="10">cv. PI 614886</strain>
    </source>
</reference>
<dbReference type="PANTHER" id="PTHR43591:SF46">
    <property type="entry name" value="OS08G0411200 PROTEIN"/>
    <property type="match status" value="1"/>
</dbReference>
<evidence type="ECO:0000256" key="2">
    <source>
        <dbReference type="ARBA" id="ARBA00022528"/>
    </source>
</evidence>
<dbReference type="EnsemblPlants" id="AUR62027744-RA">
    <property type="protein sequence ID" value="AUR62027744-RA:cds"/>
    <property type="gene ID" value="AUR62027744"/>
</dbReference>
<keyword evidence="5" id="KW-0808">Transferase</keyword>
<evidence type="ECO:0000256" key="5">
    <source>
        <dbReference type="ARBA" id="ARBA00022679"/>
    </source>
</evidence>